<sequence length="113" mass="12394">MRKLMLLVAGGVGYVLGTRAGRERYEQIKKTAMRVKDDPRVQEKAHQAADVVKETAKDKGPVVKEKVAAAASTAADKVTPNGHHRSDTEHLEDQLHPDSTARQDNPYPQGDLP</sequence>
<proteinExistence type="predicted"/>
<evidence type="ECO:0008006" key="4">
    <source>
        <dbReference type="Google" id="ProtNLM"/>
    </source>
</evidence>
<name>A0ABQ3HNW4_9ACTN</name>
<evidence type="ECO:0000256" key="1">
    <source>
        <dbReference type="SAM" id="MobiDB-lite"/>
    </source>
</evidence>
<reference evidence="3" key="1">
    <citation type="journal article" date="2019" name="Int. J. Syst. Evol. Microbiol.">
        <title>The Global Catalogue of Microorganisms (GCM) 10K type strain sequencing project: providing services to taxonomists for standard genome sequencing and annotation.</title>
        <authorList>
            <consortium name="The Broad Institute Genomics Platform"/>
            <consortium name="The Broad Institute Genome Sequencing Center for Infectious Disease"/>
            <person name="Wu L."/>
            <person name="Ma J."/>
        </authorList>
    </citation>
    <scope>NUCLEOTIDE SEQUENCE [LARGE SCALE GENOMIC DNA]</scope>
    <source>
        <strain evidence="3">CGMCC 1.12791</strain>
    </source>
</reference>
<protein>
    <recommendedName>
        <fullName evidence="4">YtxH domain-containing protein</fullName>
    </recommendedName>
</protein>
<dbReference type="EMBL" id="BNAD01000023">
    <property type="protein sequence ID" value="GHE19363.1"/>
    <property type="molecule type" value="Genomic_DNA"/>
</dbReference>
<comment type="caution">
    <text evidence="2">The sequence shown here is derived from an EMBL/GenBank/DDBJ whole genome shotgun (WGS) entry which is preliminary data.</text>
</comment>
<keyword evidence="3" id="KW-1185">Reference proteome</keyword>
<feature type="compositionally biased region" description="Basic and acidic residues" evidence="1">
    <location>
        <begin position="84"/>
        <end position="101"/>
    </location>
</feature>
<organism evidence="2 3">
    <name type="scientific">Nocardioides flavus</name>
    <name type="common">ex Wang et al. 2016</name>
    <dbReference type="NCBI Taxonomy" id="2058780"/>
    <lineage>
        <taxon>Bacteria</taxon>
        <taxon>Bacillati</taxon>
        <taxon>Actinomycetota</taxon>
        <taxon>Actinomycetes</taxon>
        <taxon>Propionibacteriales</taxon>
        <taxon>Nocardioidaceae</taxon>
        <taxon>Nocardioides</taxon>
    </lineage>
</organism>
<evidence type="ECO:0000313" key="2">
    <source>
        <dbReference type="EMBL" id="GHE19363.1"/>
    </source>
</evidence>
<dbReference type="RefSeq" id="WP_191281227.1">
    <property type="nucleotide sequence ID" value="NZ_BNAD01000023.1"/>
</dbReference>
<accession>A0ABQ3HNW4</accession>
<feature type="region of interest" description="Disordered" evidence="1">
    <location>
        <begin position="55"/>
        <end position="113"/>
    </location>
</feature>
<feature type="compositionally biased region" description="Basic and acidic residues" evidence="1">
    <location>
        <begin position="55"/>
        <end position="67"/>
    </location>
</feature>
<gene>
    <name evidence="2" type="ORF">GCM10011376_39730</name>
</gene>
<dbReference type="Proteomes" id="UP000597341">
    <property type="component" value="Unassembled WGS sequence"/>
</dbReference>
<feature type="compositionally biased region" description="Low complexity" evidence="1">
    <location>
        <begin position="68"/>
        <end position="78"/>
    </location>
</feature>
<evidence type="ECO:0000313" key="3">
    <source>
        <dbReference type="Proteomes" id="UP000597341"/>
    </source>
</evidence>